<evidence type="ECO:0000256" key="1">
    <source>
        <dbReference type="SAM" id="Phobius"/>
    </source>
</evidence>
<dbReference type="InterPro" id="IPR036259">
    <property type="entry name" value="MFS_trans_sf"/>
</dbReference>
<feature type="transmembrane region" description="Helical" evidence="1">
    <location>
        <begin position="89"/>
        <end position="113"/>
    </location>
</feature>
<dbReference type="Gene3D" id="1.20.1250.20">
    <property type="entry name" value="MFS general substrate transporter like domains"/>
    <property type="match status" value="1"/>
</dbReference>
<evidence type="ECO:0000313" key="3">
    <source>
        <dbReference type="Proteomes" id="UP000247150"/>
    </source>
</evidence>
<dbReference type="SUPFAM" id="SSF103473">
    <property type="entry name" value="MFS general substrate transporter"/>
    <property type="match status" value="1"/>
</dbReference>
<dbReference type="Proteomes" id="UP000247150">
    <property type="component" value="Unassembled WGS sequence"/>
</dbReference>
<reference evidence="2 3" key="1">
    <citation type="submission" date="2018-05" db="EMBL/GenBank/DDBJ databases">
        <title>Freshwater and sediment microbial communities from various areas in North America, analyzing microbe dynamics in response to fracking.</title>
        <authorList>
            <person name="Lamendella R."/>
        </authorList>
    </citation>
    <scope>NUCLEOTIDE SEQUENCE [LARGE SCALE GENOMIC DNA]</scope>
    <source>
        <strain evidence="2 3">15_TX</strain>
    </source>
</reference>
<dbReference type="EMBL" id="QGTW01000001">
    <property type="protein sequence ID" value="PWW32599.1"/>
    <property type="molecule type" value="Genomic_DNA"/>
</dbReference>
<name>A0A2V3A6S1_9BACI</name>
<keyword evidence="1" id="KW-1133">Transmembrane helix</keyword>
<keyword evidence="1" id="KW-0812">Transmembrane</keyword>
<proteinExistence type="predicted"/>
<organism evidence="2 3">
    <name type="scientific">Cytobacillus oceanisediminis</name>
    <dbReference type="NCBI Taxonomy" id="665099"/>
    <lineage>
        <taxon>Bacteria</taxon>
        <taxon>Bacillati</taxon>
        <taxon>Bacillota</taxon>
        <taxon>Bacilli</taxon>
        <taxon>Bacillales</taxon>
        <taxon>Bacillaceae</taxon>
        <taxon>Cytobacillus</taxon>
    </lineage>
</organism>
<protein>
    <recommendedName>
        <fullName evidence="4">MFS transporter</fullName>
    </recommendedName>
</protein>
<feature type="transmembrane region" description="Helical" evidence="1">
    <location>
        <begin position="125"/>
        <end position="146"/>
    </location>
</feature>
<feature type="transmembrane region" description="Helical" evidence="1">
    <location>
        <begin position="67"/>
        <end position="83"/>
    </location>
</feature>
<evidence type="ECO:0008006" key="4">
    <source>
        <dbReference type="Google" id="ProtNLM"/>
    </source>
</evidence>
<evidence type="ECO:0000313" key="2">
    <source>
        <dbReference type="EMBL" id="PWW32599.1"/>
    </source>
</evidence>
<sequence length="182" mass="20015">MMLLDGMLTATLSHIIEVKFTDNINFLGIIAGAATLAGIIQAIRWGVAPFIVMKIGNMLDKTEQKNFILSIFLASAFLLYFIIPMNVPILIWLPIIFIHLLVASVLTTIMDDIVTGYSSRVPNKVLIMTTFTIIVDLAAALGPMIGYTLEQKIGLANLFWLAGAICLFLTVLWITLGNEKSK</sequence>
<gene>
    <name evidence="2" type="ORF">DFO73_101864</name>
</gene>
<accession>A0A2V3A6S1</accession>
<keyword evidence="1" id="KW-0472">Membrane</keyword>
<dbReference type="AlphaFoldDB" id="A0A2V3A6S1"/>
<feature type="transmembrane region" description="Helical" evidence="1">
    <location>
        <begin position="26"/>
        <end position="47"/>
    </location>
</feature>
<dbReference type="OrthoDB" id="5338069at2"/>
<comment type="caution">
    <text evidence="2">The sequence shown here is derived from an EMBL/GenBank/DDBJ whole genome shotgun (WGS) entry which is preliminary data.</text>
</comment>
<feature type="transmembrane region" description="Helical" evidence="1">
    <location>
        <begin position="158"/>
        <end position="176"/>
    </location>
</feature>